<sequence length="81" mass="9230">MNFSRNLQRLRLIKKESAADVAADLGISEATYTSWESGQAEPWGEQLYNLAHHFKLPIAALLDDNFDYELYLMVLKARGTL</sequence>
<dbReference type="InterPro" id="IPR010982">
    <property type="entry name" value="Lambda_DNA-bd_dom_sf"/>
</dbReference>
<name>A0A0B2JUL7_9FIRM</name>
<proteinExistence type="predicted"/>
<gene>
    <name evidence="2" type="ORF">NZ47_10965</name>
</gene>
<dbReference type="Proteomes" id="UP000030993">
    <property type="component" value="Unassembled WGS sequence"/>
</dbReference>
<evidence type="ECO:0000259" key="1">
    <source>
        <dbReference type="PROSITE" id="PS50943"/>
    </source>
</evidence>
<reference evidence="2 3" key="1">
    <citation type="journal article" date="2013" name="PLoS ONE">
        <title>Identification and characterization of three novel lipases belonging to families II and V from Anaerovibrio lipolyticus 5ST.</title>
        <authorList>
            <person name="Prive F."/>
            <person name="Kaderbhai N.N."/>
            <person name="Girdwood S."/>
            <person name="Worgan H.J."/>
            <person name="Pinloche E."/>
            <person name="Scollan N.D."/>
            <person name="Huws S.A."/>
            <person name="Newbold C.J."/>
        </authorList>
    </citation>
    <scope>NUCLEOTIDE SEQUENCE [LARGE SCALE GENOMIC DNA]</scope>
    <source>
        <strain evidence="2 3">5S</strain>
    </source>
</reference>
<feature type="domain" description="HTH cro/C1-type" evidence="1">
    <location>
        <begin position="7"/>
        <end position="61"/>
    </location>
</feature>
<dbReference type="SUPFAM" id="SSF47413">
    <property type="entry name" value="lambda repressor-like DNA-binding domains"/>
    <property type="match status" value="1"/>
</dbReference>
<dbReference type="Pfam" id="PF01381">
    <property type="entry name" value="HTH_3"/>
    <property type="match status" value="1"/>
</dbReference>
<organism evidence="2 3">
    <name type="scientific">Anaerovibrio lipolyticus</name>
    <dbReference type="NCBI Taxonomy" id="82374"/>
    <lineage>
        <taxon>Bacteria</taxon>
        <taxon>Bacillati</taxon>
        <taxon>Bacillota</taxon>
        <taxon>Negativicutes</taxon>
        <taxon>Selenomonadales</taxon>
        <taxon>Selenomonadaceae</taxon>
        <taxon>Anaerovibrio</taxon>
    </lineage>
</organism>
<dbReference type="EMBL" id="JSCE01000206">
    <property type="protein sequence ID" value="KHM51364.1"/>
    <property type="molecule type" value="Genomic_DNA"/>
</dbReference>
<evidence type="ECO:0000313" key="3">
    <source>
        <dbReference type="Proteomes" id="UP000030993"/>
    </source>
</evidence>
<dbReference type="GO" id="GO:0003677">
    <property type="term" value="F:DNA binding"/>
    <property type="evidence" value="ECO:0007669"/>
    <property type="project" value="InterPro"/>
</dbReference>
<dbReference type="AlphaFoldDB" id="A0A0B2JUL7"/>
<evidence type="ECO:0000313" key="2">
    <source>
        <dbReference type="EMBL" id="KHM51364.1"/>
    </source>
</evidence>
<keyword evidence="3" id="KW-1185">Reference proteome</keyword>
<comment type="caution">
    <text evidence="2">The sequence shown here is derived from an EMBL/GenBank/DDBJ whole genome shotgun (WGS) entry which is preliminary data.</text>
</comment>
<protein>
    <recommendedName>
        <fullName evidence="1">HTH cro/C1-type domain-containing protein</fullName>
    </recommendedName>
</protein>
<dbReference type="Gene3D" id="1.10.260.40">
    <property type="entry name" value="lambda repressor-like DNA-binding domains"/>
    <property type="match status" value="1"/>
</dbReference>
<accession>A0A0B2JUL7</accession>
<dbReference type="InterPro" id="IPR001387">
    <property type="entry name" value="Cro/C1-type_HTH"/>
</dbReference>
<dbReference type="SMART" id="SM00530">
    <property type="entry name" value="HTH_XRE"/>
    <property type="match status" value="1"/>
</dbReference>
<dbReference type="PROSITE" id="PS50943">
    <property type="entry name" value="HTH_CROC1"/>
    <property type="match status" value="1"/>
</dbReference>
<dbReference type="CDD" id="cd00093">
    <property type="entry name" value="HTH_XRE"/>
    <property type="match status" value="1"/>
</dbReference>
<dbReference type="STRING" id="82374.NZ47_10965"/>